<dbReference type="AlphaFoldDB" id="A0A378X5W2"/>
<name>A0A378X5W2_9NEIS</name>
<dbReference type="EMBL" id="UGRS01000003">
    <property type="protein sequence ID" value="SUA48809.1"/>
    <property type="molecule type" value="Genomic_DNA"/>
</dbReference>
<evidence type="ECO:0000313" key="1">
    <source>
        <dbReference type="EMBL" id="SUA48809.1"/>
    </source>
</evidence>
<organism evidence="1 2">
    <name type="scientific">Neisseria zoodegmatis</name>
    <dbReference type="NCBI Taxonomy" id="326523"/>
    <lineage>
        <taxon>Bacteria</taxon>
        <taxon>Pseudomonadati</taxon>
        <taxon>Pseudomonadota</taxon>
        <taxon>Betaproteobacteria</taxon>
        <taxon>Neisseriales</taxon>
        <taxon>Neisseriaceae</taxon>
        <taxon>Neisseria</taxon>
    </lineage>
</organism>
<proteinExistence type="predicted"/>
<sequence>MLIEFIKAYIKERLLIETKLNLIGFTTSFAAGQSLHNGNKYGCRHKEC</sequence>
<dbReference type="Proteomes" id="UP000254055">
    <property type="component" value="Unassembled WGS sequence"/>
</dbReference>
<reference evidence="1 2" key="1">
    <citation type="submission" date="2018-06" db="EMBL/GenBank/DDBJ databases">
        <authorList>
            <consortium name="Pathogen Informatics"/>
            <person name="Doyle S."/>
        </authorList>
    </citation>
    <scope>NUCLEOTIDE SEQUENCE [LARGE SCALE GENOMIC DNA]</scope>
    <source>
        <strain evidence="1 2">NCTC12229</strain>
    </source>
</reference>
<gene>
    <name evidence="1" type="ORF">NCTC12229_02226</name>
</gene>
<evidence type="ECO:0000313" key="2">
    <source>
        <dbReference type="Proteomes" id="UP000254055"/>
    </source>
</evidence>
<protein>
    <submittedName>
        <fullName evidence="1">Uncharacterized protein</fullName>
    </submittedName>
</protein>
<accession>A0A378X5W2</accession>